<evidence type="ECO:0008006" key="4">
    <source>
        <dbReference type="Google" id="ProtNLM"/>
    </source>
</evidence>
<dbReference type="GO" id="GO:0008237">
    <property type="term" value="F:metallopeptidase activity"/>
    <property type="evidence" value="ECO:0007669"/>
    <property type="project" value="InterPro"/>
</dbReference>
<keyword evidence="3" id="KW-1185">Reference proteome</keyword>
<dbReference type="SUPFAM" id="SSF55486">
    <property type="entry name" value="Metalloproteases ('zincins'), catalytic domain"/>
    <property type="match status" value="1"/>
</dbReference>
<protein>
    <recommendedName>
        <fullName evidence="4">Lysine-specific metallo-endopeptidase domain-containing protein</fullName>
    </recommendedName>
</protein>
<dbReference type="Gene3D" id="3.40.390.10">
    <property type="entry name" value="Collagenase (Catalytic Domain)"/>
    <property type="match status" value="1"/>
</dbReference>
<keyword evidence="1" id="KW-0732">Signal</keyword>
<dbReference type="Proteomes" id="UP000295703">
    <property type="component" value="Unassembled WGS sequence"/>
</dbReference>
<evidence type="ECO:0000256" key="1">
    <source>
        <dbReference type="SAM" id="SignalP"/>
    </source>
</evidence>
<evidence type="ECO:0000313" key="2">
    <source>
        <dbReference type="EMBL" id="TDZ54349.1"/>
    </source>
</evidence>
<dbReference type="InterPro" id="IPR024079">
    <property type="entry name" value="MetalloPept_cat_dom_sf"/>
</dbReference>
<dbReference type="EMBL" id="RYZW01000060">
    <property type="protein sequence ID" value="TDZ54349.1"/>
    <property type="molecule type" value="Genomic_DNA"/>
</dbReference>
<proteinExistence type="predicted"/>
<feature type="signal peptide" evidence="1">
    <location>
        <begin position="1"/>
        <end position="22"/>
    </location>
</feature>
<comment type="caution">
    <text evidence="2">The sequence shown here is derived from an EMBL/GenBank/DDBJ whole genome shotgun (WGS) entry which is preliminary data.</text>
</comment>
<gene>
    <name evidence="2" type="ORF">CTRI78_v006402</name>
</gene>
<sequence length="235" mass="25891">MPAPGKVVHFLLTSLVFATALALPPSDTPDSLPAKLRERGDAKRLVVVGGNIGRNNIYKCSDDQVDAIESALQNMRRLAANAYNFLLEDNSHTTAAYIAWFGEKHATEGWAIAIRRNIYDGIWGVGSKVDAYVEGLDAFDDAVVIGCATPETEDECTHTSTEITRALAYKLDGYIKLCTGFFSLSSDYSRAYNLWGSQRREHETMGRALLHEMTHMSVVVGRSWITEDHGYGPDG</sequence>
<evidence type="ECO:0000313" key="3">
    <source>
        <dbReference type="Proteomes" id="UP000295703"/>
    </source>
</evidence>
<reference evidence="2 3" key="1">
    <citation type="submission" date="2018-12" db="EMBL/GenBank/DDBJ databases">
        <title>Genome sequence and assembly of Colletotrichum trifolii.</title>
        <authorList>
            <person name="Gan P."/>
            <person name="Shirasu K."/>
        </authorList>
    </citation>
    <scope>NUCLEOTIDE SEQUENCE [LARGE SCALE GENOMIC DNA]</scope>
    <source>
        <strain evidence="2 3">543-2</strain>
    </source>
</reference>
<organism evidence="2 3">
    <name type="scientific">Colletotrichum trifolii</name>
    <dbReference type="NCBI Taxonomy" id="5466"/>
    <lineage>
        <taxon>Eukaryota</taxon>
        <taxon>Fungi</taxon>
        <taxon>Dikarya</taxon>
        <taxon>Ascomycota</taxon>
        <taxon>Pezizomycotina</taxon>
        <taxon>Sordariomycetes</taxon>
        <taxon>Hypocreomycetidae</taxon>
        <taxon>Glomerellales</taxon>
        <taxon>Glomerellaceae</taxon>
        <taxon>Colletotrichum</taxon>
        <taxon>Colletotrichum orbiculare species complex</taxon>
    </lineage>
</organism>
<name>A0A4R8RCK8_COLTR</name>
<dbReference type="AlphaFoldDB" id="A0A4R8RCK8"/>
<accession>A0A4R8RCK8</accession>
<feature type="chain" id="PRO_5020366007" description="Lysine-specific metallo-endopeptidase domain-containing protein" evidence="1">
    <location>
        <begin position="23"/>
        <end position="235"/>
    </location>
</feature>